<dbReference type="EMBL" id="CP069127">
    <property type="protein sequence ID" value="QRG69528.1"/>
    <property type="molecule type" value="Genomic_DNA"/>
</dbReference>
<dbReference type="RefSeq" id="WP_203356518.1">
    <property type="nucleotide sequence ID" value="NZ_CP069127.1"/>
</dbReference>
<keyword evidence="2" id="KW-0472">Membrane</keyword>
<feature type="region of interest" description="Disordered" evidence="1">
    <location>
        <begin position="142"/>
        <end position="290"/>
    </location>
</feature>
<gene>
    <name evidence="3" type="ORF">JNE38_10595</name>
</gene>
<organism evidence="3 4">
    <name type="scientific">Brevibacillus choshinensis</name>
    <dbReference type="NCBI Taxonomy" id="54911"/>
    <lineage>
        <taxon>Bacteria</taxon>
        <taxon>Bacillati</taxon>
        <taxon>Bacillota</taxon>
        <taxon>Bacilli</taxon>
        <taxon>Bacillales</taxon>
        <taxon>Paenibacillaceae</taxon>
        <taxon>Brevibacillus</taxon>
    </lineage>
</organism>
<accession>A0ABX7FTG0</accession>
<proteinExistence type="predicted"/>
<evidence type="ECO:0000313" key="3">
    <source>
        <dbReference type="EMBL" id="QRG69528.1"/>
    </source>
</evidence>
<sequence>MTNEEIWEWMQRDLDGDLSPTEQDALYMILRKDSDLQLKYNRLKNVSEQLEKLPPVVPSFSIVDSILPRLESAAAVPAAAFALNEENLPTLEVKRNVSSPSETKKWKRMKVWLASIGSTAVAACLLIGILFTGSDGKKSELDAYQQGAETVTPAEEKPAVVGPPAPTPSTNPSTSNPPEGEKQATQSSSPDKKQTVKKVSKPNNNHSVKKPDTKPPATNPAVSPKPIVKDPKPPAFPFGLEEKSDEDEKNKARDKESGDADRDKSKSKEKDKGNSNKKDKKEKEDENDED</sequence>
<keyword evidence="4" id="KW-1185">Reference proteome</keyword>
<name>A0ABX7FTG0_BRECH</name>
<evidence type="ECO:0008006" key="5">
    <source>
        <dbReference type="Google" id="ProtNLM"/>
    </source>
</evidence>
<dbReference type="Proteomes" id="UP000596248">
    <property type="component" value="Chromosome"/>
</dbReference>
<feature type="compositionally biased region" description="Basic and acidic residues" evidence="1">
    <location>
        <begin position="240"/>
        <end position="284"/>
    </location>
</feature>
<protein>
    <recommendedName>
        <fullName evidence="5">Anti-sigma factor</fullName>
    </recommendedName>
</protein>
<evidence type="ECO:0000256" key="2">
    <source>
        <dbReference type="SAM" id="Phobius"/>
    </source>
</evidence>
<reference evidence="3 4" key="1">
    <citation type="submission" date="2021-01" db="EMBL/GenBank/DDBJ databases">
        <title>Identification of strong promoters based on the transcriptome of Brevibacillus choshinensis.</title>
        <authorList>
            <person name="Yao D."/>
            <person name="Zhang K."/>
            <person name="Wu J."/>
        </authorList>
    </citation>
    <scope>NUCLEOTIDE SEQUENCE [LARGE SCALE GENOMIC DNA]</scope>
    <source>
        <strain evidence="3 4">HPD31-SP3</strain>
    </source>
</reference>
<evidence type="ECO:0000313" key="4">
    <source>
        <dbReference type="Proteomes" id="UP000596248"/>
    </source>
</evidence>
<keyword evidence="2" id="KW-1133">Transmembrane helix</keyword>
<evidence type="ECO:0000256" key="1">
    <source>
        <dbReference type="SAM" id="MobiDB-lite"/>
    </source>
</evidence>
<keyword evidence="2" id="KW-0812">Transmembrane</keyword>
<feature type="transmembrane region" description="Helical" evidence="2">
    <location>
        <begin position="111"/>
        <end position="131"/>
    </location>
</feature>